<keyword evidence="4" id="KW-0949">S-adenosyl-L-methionine</keyword>
<dbReference type="RefSeq" id="WP_053381351.1">
    <property type="nucleotide sequence ID" value="NZ_CP011801.1"/>
</dbReference>
<dbReference type="GO" id="GO:0009234">
    <property type="term" value="P:menaquinone biosynthetic process"/>
    <property type="evidence" value="ECO:0007669"/>
    <property type="project" value="UniProtKB-KW"/>
</dbReference>
<keyword evidence="7" id="KW-1185">Reference proteome</keyword>
<evidence type="ECO:0000256" key="1">
    <source>
        <dbReference type="ARBA" id="ARBA00022428"/>
    </source>
</evidence>
<dbReference type="PATRIC" id="fig|42253.5.peg.4067"/>
<dbReference type="SUPFAM" id="SSF53335">
    <property type="entry name" value="S-adenosyl-L-methionine-dependent methyltransferases"/>
    <property type="match status" value="1"/>
</dbReference>
<feature type="domain" description="Methyltransferase" evidence="5">
    <location>
        <begin position="55"/>
        <end position="151"/>
    </location>
</feature>
<dbReference type="GO" id="GO:0008168">
    <property type="term" value="F:methyltransferase activity"/>
    <property type="evidence" value="ECO:0007669"/>
    <property type="project" value="UniProtKB-KW"/>
</dbReference>
<gene>
    <name evidence="6" type="ORF">NITMOv2_4119</name>
</gene>
<dbReference type="EMBL" id="CP011801">
    <property type="protein sequence ID" value="ALA60501.1"/>
    <property type="molecule type" value="Genomic_DNA"/>
</dbReference>
<name>A0A0K2GHU6_NITMO</name>
<accession>A0A0K2GHU6</accession>
<evidence type="ECO:0000259" key="5">
    <source>
        <dbReference type="Pfam" id="PF13649"/>
    </source>
</evidence>
<keyword evidence="2 6" id="KW-0489">Methyltransferase</keyword>
<evidence type="ECO:0000313" key="6">
    <source>
        <dbReference type="EMBL" id="ALA60501.1"/>
    </source>
</evidence>
<dbReference type="Gene3D" id="3.40.50.150">
    <property type="entry name" value="Vaccinia Virus protein VP39"/>
    <property type="match status" value="1"/>
</dbReference>
<protein>
    <submittedName>
        <fullName evidence="6">Putative Ubiquinone/menaquinone biosynthesis methyltransferase UbiE</fullName>
        <ecNumber evidence="6">2.1.1.-</ecNumber>
    </submittedName>
</protein>
<dbReference type="EC" id="2.1.1.-" evidence="6"/>
<evidence type="ECO:0000256" key="2">
    <source>
        <dbReference type="ARBA" id="ARBA00022603"/>
    </source>
</evidence>
<organism evidence="6 7">
    <name type="scientific">Nitrospira moscoviensis</name>
    <dbReference type="NCBI Taxonomy" id="42253"/>
    <lineage>
        <taxon>Bacteria</taxon>
        <taxon>Pseudomonadati</taxon>
        <taxon>Nitrospirota</taxon>
        <taxon>Nitrospiria</taxon>
        <taxon>Nitrospirales</taxon>
        <taxon>Nitrospiraceae</taxon>
        <taxon>Nitrospira</taxon>
    </lineage>
</organism>
<keyword evidence="3 6" id="KW-0808">Transferase</keyword>
<dbReference type="InterPro" id="IPR041698">
    <property type="entry name" value="Methyltransf_25"/>
</dbReference>
<dbReference type="InterPro" id="IPR004033">
    <property type="entry name" value="UbiE/COQ5_MeTrFase"/>
</dbReference>
<proteinExistence type="predicted"/>
<dbReference type="OrthoDB" id="9777638at2"/>
<dbReference type="GO" id="GO:0032259">
    <property type="term" value="P:methylation"/>
    <property type="evidence" value="ECO:0007669"/>
    <property type="project" value="UniProtKB-KW"/>
</dbReference>
<evidence type="ECO:0000256" key="3">
    <source>
        <dbReference type="ARBA" id="ARBA00022679"/>
    </source>
</evidence>
<sequence>MAQPQTPQQVIEAQRQDWNRVAGGWEKWDEFFDRQMAFLNHRLAGDARLREGLHVLDLGSGTGYPALLDAQVVGPAGRVVGVDLAEQMLAVAERKAKRLGLTNVSFRTGDATTLPFGAASFDAVTSRFCLMFLPEIPKTAGEIARVLKPGGWVAAAVWSAAEKNPSMGLAMAAIKQLIELPPPDPTAPGIFRLANPGELAGLFQQAGLIDAADQEFLGEWSYASAEQYYASLMEIAAPVHNLMAKLSEAQKQEVKRLILQAASQFTRGDRLTFPLAVRMVSARKPV</sequence>
<dbReference type="PANTHER" id="PTHR43591:SF24">
    <property type="entry name" value="2-METHOXY-6-POLYPRENYL-1,4-BENZOQUINOL METHYLASE, MITOCHONDRIAL"/>
    <property type="match status" value="1"/>
</dbReference>
<dbReference type="Pfam" id="PF13649">
    <property type="entry name" value="Methyltransf_25"/>
    <property type="match status" value="1"/>
</dbReference>
<dbReference type="InterPro" id="IPR029063">
    <property type="entry name" value="SAM-dependent_MTases_sf"/>
</dbReference>
<evidence type="ECO:0000313" key="7">
    <source>
        <dbReference type="Proteomes" id="UP000069205"/>
    </source>
</evidence>
<keyword evidence="1" id="KW-0474">Menaquinone biosynthesis</keyword>
<dbReference type="STRING" id="42253.NITMOv2_4119"/>
<dbReference type="CDD" id="cd02440">
    <property type="entry name" value="AdoMet_MTases"/>
    <property type="match status" value="1"/>
</dbReference>
<dbReference type="PROSITE" id="PS51608">
    <property type="entry name" value="SAM_MT_UBIE"/>
    <property type="match status" value="1"/>
</dbReference>
<dbReference type="Proteomes" id="UP000069205">
    <property type="component" value="Chromosome"/>
</dbReference>
<keyword evidence="6" id="KW-0830">Ubiquinone</keyword>
<dbReference type="PANTHER" id="PTHR43591">
    <property type="entry name" value="METHYLTRANSFERASE"/>
    <property type="match status" value="1"/>
</dbReference>
<reference evidence="6 7" key="1">
    <citation type="journal article" date="2015" name="Proc. Natl. Acad. Sci. U.S.A.">
        <title>Expanded metabolic versatility of ubiquitous nitrite-oxidizing bacteria from the genus Nitrospira.</title>
        <authorList>
            <person name="Koch H."/>
            <person name="Lucker S."/>
            <person name="Albertsen M."/>
            <person name="Kitzinger K."/>
            <person name="Herbold C."/>
            <person name="Spieck E."/>
            <person name="Nielsen P.H."/>
            <person name="Wagner M."/>
            <person name="Daims H."/>
        </authorList>
    </citation>
    <scope>NUCLEOTIDE SEQUENCE [LARGE SCALE GENOMIC DNA]</scope>
    <source>
        <strain evidence="6 7">NSP M-1</strain>
    </source>
</reference>
<evidence type="ECO:0000256" key="4">
    <source>
        <dbReference type="ARBA" id="ARBA00022691"/>
    </source>
</evidence>
<dbReference type="KEGG" id="nmv:NITMOv2_4119"/>
<dbReference type="AlphaFoldDB" id="A0A0K2GHU6"/>